<proteinExistence type="predicted"/>
<gene>
    <name evidence="2" type="primary">rhiN</name>
    <name evidence="2" type="ORF">ETEE_0621</name>
</gene>
<name>A0A076LJV9_9GAMM</name>
<dbReference type="InterPro" id="IPR012341">
    <property type="entry name" value="6hp_glycosidase-like_sf"/>
</dbReference>
<keyword evidence="1" id="KW-0378">Hydrolase</keyword>
<dbReference type="GeneID" id="33938358"/>
<dbReference type="HOGENOM" id="CLU_042785_0_0_6"/>
<dbReference type="RefSeq" id="WP_034164277.1">
    <property type="nucleotide sequence ID" value="NZ_CP006664.1"/>
</dbReference>
<dbReference type="KEGG" id="ete:ETEE_0621"/>
<protein>
    <submittedName>
        <fullName evidence="2">Rhamnogalacturonides degradation protein RhiN</fullName>
    </submittedName>
</protein>
<dbReference type="Proteomes" id="UP000028681">
    <property type="component" value="Chromosome"/>
</dbReference>
<dbReference type="PANTHER" id="PTHR33886:SF8">
    <property type="entry name" value="UNSATURATED RHAMNOGALACTURONAN HYDROLASE (EUROFUNG)"/>
    <property type="match status" value="1"/>
</dbReference>
<evidence type="ECO:0000256" key="1">
    <source>
        <dbReference type="ARBA" id="ARBA00022801"/>
    </source>
</evidence>
<organism evidence="2 3">
    <name type="scientific">Edwardsiella anguillarum ET080813</name>
    <dbReference type="NCBI Taxonomy" id="667120"/>
    <lineage>
        <taxon>Bacteria</taxon>
        <taxon>Pseudomonadati</taxon>
        <taxon>Pseudomonadota</taxon>
        <taxon>Gammaproteobacteria</taxon>
        <taxon>Enterobacterales</taxon>
        <taxon>Hafniaceae</taxon>
        <taxon>Edwardsiella</taxon>
    </lineage>
</organism>
<dbReference type="EMBL" id="CP006664">
    <property type="protein sequence ID" value="AIJ07092.1"/>
    <property type="molecule type" value="Genomic_DNA"/>
</dbReference>
<dbReference type="Gene3D" id="1.50.10.10">
    <property type="match status" value="1"/>
</dbReference>
<dbReference type="InterPro" id="IPR010905">
    <property type="entry name" value="Glyco_hydro_88"/>
</dbReference>
<dbReference type="Pfam" id="PF07470">
    <property type="entry name" value="Glyco_hydro_88"/>
    <property type="match status" value="1"/>
</dbReference>
<dbReference type="SUPFAM" id="SSF48208">
    <property type="entry name" value="Six-hairpin glycosidases"/>
    <property type="match status" value="1"/>
</dbReference>
<dbReference type="InterPro" id="IPR052043">
    <property type="entry name" value="PolySaccharide_Degr_Enz"/>
</dbReference>
<dbReference type="InterPro" id="IPR008928">
    <property type="entry name" value="6-hairpin_glycosidase_sf"/>
</dbReference>
<evidence type="ECO:0000313" key="3">
    <source>
        <dbReference type="Proteomes" id="UP000028681"/>
    </source>
</evidence>
<dbReference type="AlphaFoldDB" id="A0A076LJV9"/>
<accession>A0A076LJV9</accession>
<evidence type="ECO:0000313" key="2">
    <source>
        <dbReference type="EMBL" id="AIJ07092.1"/>
    </source>
</evidence>
<dbReference type="GO" id="GO:0016787">
    <property type="term" value="F:hydrolase activity"/>
    <property type="evidence" value="ECO:0007669"/>
    <property type="project" value="UniProtKB-KW"/>
</dbReference>
<dbReference type="GO" id="GO:0005975">
    <property type="term" value="P:carbohydrate metabolic process"/>
    <property type="evidence" value="ECO:0007669"/>
    <property type="project" value="InterPro"/>
</dbReference>
<dbReference type="PANTHER" id="PTHR33886">
    <property type="entry name" value="UNSATURATED RHAMNOGALACTURONAN HYDROLASE (EUROFUNG)"/>
    <property type="match status" value="1"/>
</dbReference>
<sequence length="349" mass="39412">MTAITREEILRDMLRVYRYQAANQTRSVIRRSGKTRFIKDTDWERGVFWSCVAAAWQATGDTAYLDGVMNYTLHTGFRTGPNARFADDMVCCQAYLDVYPLVNQPEALEPTIKSLGVMVDEPRPGREDWWWCDALFMAPPAFAALSARTGDSRYADYMDVAFWDAVEHLFDAQSGLFYRDYRYIPDGKGGELREENGEKVFWSRGNGWVLAAVPRILAHLPADHPSRPRYLAMFSALAATVSDYQQADGFWRTSMRDPERFPAPESSATALFCYGVAWGIQQGILDRARYLPMVERAWSALRGCIHDNGMLGWVQLPAFNPRDVSAEHNIDYGAGAYLLAGSAMLALYA</sequence>
<reference evidence="2 3" key="1">
    <citation type="journal article" date="2012" name="PLoS ONE">
        <title>Edwardsiella comparative phylogenomics reveal the new intra/inter-species taxonomic relationships, virulence evolution and niche adaptation mechanisms.</title>
        <authorList>
            <person name="Yang M."/>
            <person name="Lv Y."/>
            <person name="Xiao J."/>
            <person name="Wu H."/>
            <person name="Zheng H."/>
            <person name="Liu Q."/>
            <person name="Zhang Y."/>
            <person name="Wang Q."/>
        </authorList>
    </citation>
    <scope>NUCLEOTIDE SEQUENCE [LARGE SCALE GENOMIC DNA]</scope>
    <source>
        <strain evidence="3">080813</strain>
    </source>
</reference>